<gene>
    <name evidence="7" type="primary">pstS</name>
    <name evidence="7" type="ORF">ACFP57_05150</name>
</gene>
<dbReference type="EMBL" id="JBHSUA010000009">
    <property type="protein sequence ID" value="MFC6396374.1"/>
    <property type="molecule type" value="Genomic_DNA"/>
</dbReference>
<name>A0ABW1WYT7_9ACTN</name>
<dbReference type="NCBIfam" id="TIGR00975">
    <property type="entry name" value="3a0107s03"/>
    <property type="match status" value="1"/>
</dbReference>
<evidence type="ECO:0000256" key="2">
    <source>
        <dbReference type="ARBA" id="ARBA00022448"/>
    </source>
</evidence>
<evidence type="ECO:0000259" key="6">
    <source>
        <dbReference type="Pfam" id="PF12849"/>
    </source>
</evidence>
<dbReference type="PANTHER" id="PTHR42996">
    <property type="entry name" value="PHOSPHATE-BINDING PROTEIN PSTS"/>
    <property type="match status" value="1"/>
</dbReference>
<evidence type="ECO:0000256" key="1">
    <source>
        <dbReference type="ARBA" id="ARBA00008725"/>
    </source>
</evidence>
<evidence type="ECO:0000256" key="4">
    <source>
        <dbReference type="PIRNR" id="PIRNR002756"/>
    </source>
</evidence>
<feature type="signal peptide" evidence="5">
    <location>
        <begin position="1"/>
        <end position="22"/>
    </location>
</feature>
<dbReference type="RefSeq" id="WP_343885382.1">
    <property type="nucleotide sequence ID" value="NZ_BAAAKI010000004.1"/>
</dbReference>
<accession>A0ABW1WYT7</accession>
<protein>
    <recommendedName>
        <fullName evidence="4">Phosphate-binding protein</fullName>
    </recommendedName>
</protein>
<dbReference type="SUPFAM" id="SSF53850">
    <property type="entry name" value="Periplasmic binding protein-like II"/>
    <property type="match status" value="1"/>
</dbReference>
<sequence>MIRFGKLAALAAVGTLTFTACGGSTESSTSTTSAAGSTTATAAAAALACPTGKLVGGGSTAQKLAMETLTSDYAAECGNKGTIEYSGTGSGQGIKDFYNKQIDFAGSDSALKSEANSDGVIEVDKAKARCSNNAAWNLPMVVGPIAFAYNLDGVDSLVLTPEVVAQIFNGKITTWNDKAIADLNSGVTLPSDKISVFFRSDDSGTSENIQKYLAAAATTNWKTEAAKKWAGTAGEGKKGSQGVADGIASTKGGFGYVEWKYAKDSQLGVSQIDNGDGAVELSAESAGKAVESATVTGTGNDLGLKLKYTDNGAGAYPVILVTYEIACSKGLDADKTALLKDYLSYMVSTDTQESLPDLGYAPLPESLRTKVETAVQAIS</sequence>
<evidence type="ECO:0000256" key="3">
    <source>
        <dbReference type="ARBA" id="ARBA00022592"/>
    </source>
</evidence>
<dbReference type="Proteomes" id="UP001596266">
    <property type="component" value="Unassembled WGS sequence"/>
</dbReference>
<dbReference type="PANTHER" id="PTHR42996:SF1">
    <property type="entry name" value="PHOSPHATE-BINDING PROTEIN PSTS"/>
    <property type="match status" value="1"/>
</dbReference>
<comment type="similarity">
    <text evidence="1 4">Belongs to the PstS family.</text>
</comment>
<evidence type="ECO:0000313" key="7">
    <source>
        <dbReference type="EMBL" id="MFC6396374.1"/>
    </source>
</evidence>
<reference evidence="8" key="1">
    <citation type="journal article" date="2019" name="Int. J. Syst. Evol. Microbiol.">
        <title>The Global Catalogue of Microorganisms (GCM) 10K type strain sequencing project: providing services to taxonomists for standard genome sequencing and annotation.</title>
        <authorList>
            <consortium name="The Broad Institute Genomics Platform"/>
            <consortium name="The Broad Institute Genome Sequencing Center for Infectious Disease"/>
            <person name="Wu L."/>
            <person name="Ma J."/>
        </authorList>
    </citation>
    <scope>NUCLEOTIDE SEQUENCE [LARGE SCALE GENOMIC DNA]</scope>
    <source>
        <strain evidence="8">CGMCC 1.15277</strain>
    </source>
</reference>
<evidence type="ECO:0000313" key="8">
    <source>
        <dbReference type="Proteomes" id="UP001596266"/>
    </source>
</evidence>
<evidence type="ECO:0000256" key="5">
    <source>
        <dbReference type="SAM" id="SignalP"/>
    </source>
</evidence>
<comment type="caution">
    <text evidence="7">The sequence shown here is derived from an EMBL/GenBank/DDBJ whole genome shotgun (WGS) entry which is preliminary data.</text>
</comment>
<dbReference type="PIRSF" id="PIRSF002756">
    <property type="entry name" value="PstS"/>
    <property type="match status" value="1"/>
</dbReference>
<keyword evidence="8" id="KW-1185">Reference proteome</keyword>
<dbReference type="InterPro" id="IPR050962">
    <property type="entry name" value="Phosphate-bind_PstS"/>
</dbReference>
<dbReference type="InterPro" id="IPR005673">
    <property type="entry name" value="ABC_phos-bd_PstS"/>
</dbReference>
<dbReference type="InterPro" id="IPR024370">
    <property type="entry name" value="PBP_domain"/>
</dbReference>
<dbReference type="Pfam" id="PF12849">
    <property type="entry name" value="PBP_like_2"/>
    <property type="match status" value="1"/>
</dbReference>
<dbReference type="CDD" id="cd13565">
    <property type="entry name" value="PBP2_PstS"/>
    <property type="match status" value="1"/>
</dbReference>
<dbReference type="Gene3D" id="3.40.190.10">
    <property type="entry name" value="Periplasmic binding protein-like II"/>
    <property type="match status" value="2"/>
</dbReference>
<organism evidence="7 8">
    <name type="scientific">Luteococcus sanguinis</name>
    <dbReference type="NCBI Taxonomy" id="174038"/>
    <lineage>
        <taxon>Bacteria</taxon>
        <taxon>Bacillati</taxon>
        <taxon>Actinomycetota</taxon>
        <taxon>Actinomycetes</taxon>
        <taxon>Propionibacteriales</taxon>
        <taxon>Propionibacteriaceae</taxon>
        <taxon>Luteococcus</taxon>
    </lineage>
</organism>
<dbReference type="PROSITE" id="PS51257">
    <property type="entry name" value="PROKAR_LIPOPROTEIN"/>
    <property type="match status" value="1"/>
</dbReference>
<feature type="domain" description="PBP" evidence="6">
    <location>
        <begin position="45"/>
        <end position="349"/>
    </location>
</feature>
<keyword evidence="5" id="KW-0732">Signal</keyword>
<proteinExistence type="inferred from homology"/>
<feature type="chain" id="PRO_5047107912" description="Phosphate-binding protein" evidence="5">
    <location>
        <begin position="23"/>
        <end position="379"/>
    </location>
</feature>
<keyword evidence="2 4" id="KW-0813">Transport</keyword>
<keyword evidence="3 4" id="KW-0592">Phosphate transport</keyword>